<name>A0AAV9J638_9PEZI</name>
<sequence length="248" mass="27782">MSPPKSRRDKNGRFVARTATKTSTPTPASSKVINTAELLEKILLCLPMQCLLLMQRVCKTWHALILSSIHLQRALFLLPASCGAISYLDWRLDDKDLYGAGGAQLGLGEHLRGTKRDGPPRMYKAHWGRTRDDAGQYRVFANPLLAKCFPFISGARAYWQEKLEDLPEPMQRAEASWRAMFFTQPPVNCLAIEWDSEGAEPAGEWMVTLVQKAANSLGLRMEGLLLRLIAIGRPSWIQGQDAWEESDG</sequence>
<organism evidence="2 3">
    <name type="scientific">Oleoguttula mirabilis</name>
    <dbReference type="NCBI Taxonomy" id="1507867"/>
    <lineage>
        <taxon>Eukaryota</taxon>
        <taxon>Fungi</taxon>
        <taxon>Dikarya</taxon>
        <taxon>Ascomycota</taxon>
        <taxon>Pezizomycotina</taxon>
        <taxon>Dothideomycetes</taxon>
        <taxon>Dothideomycetidae</taxon>
        <taxon>Mycosphaerellales</taxon>
        <taxon>Teratosphaeriaceae</taxon>
        <taxon>Oleoguttula</taxon>
    </lineage>
</organism>
<accession>A0AAV9J638</accession>
<dbReference type="Pfam" id="PF00646">
    <property type="entry name" value="F-box"/>
    <property type="match status" value="1"/>
</dbReference>
<dbReference type="Proteomes" id="UP001324427">
    <property type="component" value="Unassembled WGS sequence"/>
</dbReference>
<protein>
    <recommendedName>
        <fullName evidence="1">F-box domain-containing protein</fullName>
    </recommendedName>
</protein>
<dbReference type="AlphaFoldDB" id="A0AAV9J638"/>
<dbReference type="EMBL" id="JAVFHQ010000069">
    <property type="protein sequence ID" value="KAK4540349.1"/>
    <property type="molecule type" value="Genomic_DNA"/>
</dbReference>
<dbReference type="InterPro" id="IPR036047">
    <property type="entry name" value="F-box-like_dom_sf"/>
</dbReference>
<keyword evidence="3" id="KW-1185">Reference proteome</keyword>
<feature type="domain" description="F-box" evidence="1">
    <location>
        <begin position="37"/>
        <end position="68"/>
    </location>
</feature>
<evidence type="ECO:0000313" key="3">
    <source>
        <dbReference type="Proteomes" id="UP001324427"/>
    </source>
</evidence>
<reference evidence="2 3" key="1">
    <citation type="submission" date="2021-11" db="EMBL/GenBank/DDBJ databases">
        <title>Black yeast isolated from Biological Soil Crust.</title>
        <authorList>
            <person name="Kurbessoian T."/>
        </authorList>
    </citation>
    <scope>NUCLEOTIDE SEQUENCE [LARGE SCALE GENOMIC DNA]</scope>
    <source>
        <strain evidence="2 3">CCFEE 5522</strain>
    </source>
</reference>
<gene>
    <name evidence="2" type="ORF">LTR36_009306</name>
</gene>
<proteinExistence type="predicted"/>
<comment type="caution">
    <text evidence="2">The sequence shown here is derived from an EMBL/GenBank/DDBJ whole genome shotgun (WGS) entry which is preliminary data.</text>
</comment>
<evidence type="ECO:0000313" key="2">
    <source>
        <dbReference type="EMBL" id="KAK4540349.1"/>
    </source>
</evidence>
<dbReference type="InterPro" id="IPR001810">
    <property type="entry name" value="F-box_dom"/>
</dbReference>
<dbReference type="Gene3D" id="1.20.1280.50">
    <property type="match status" value="1"/>
</dbReference>
<dbReference type="SUPFAM" id="SSF81383">
    <property type="entry name" value="F-box domain"/>
    <property type="match status" value="1"/>
</dbReference>
<evidence type="ECO:0000259" key="1">
    <source>
        <dbReference type="Pfam" id="PF00646"/>
    </source>
</evidence>